<feature type="coiled-coil region" evidence="1">
    <location>
        <begin position="280"/>
        <end position="307"/>
    </location>
</feature>
<dbReference type="PANTHER" id="PTHR47026:SF2">
    <property type="entry name" value="FLAGELLAR ASSOCIATED PROTEIN"/>
    <property type="match status" value="1"/>
</dbReference>
<dbReference type="Proteomes" id="UP001470230">
    <property type="component" value="Unassembled WGS sequence"/>
</dbReference>
<gene>
    <name evidence="2" type="ORF">M9Y10_046004</name>
</gene>
<evidence type="ECO:0000256" key="1">
    <source>
        <dbReference type="SAM" id="Coils"/>
    </source>
</evidence>
<keyword evidence="3" id="KW-1185">Reference proteome</keyword>
<reference evidence="2 3" key="1">
    <citation type="submission" date="2024-04" db="EMBL/GenBank/DDBJ databases">
        <title>Tritrichomonas musculus Genome.</title>
        <authorList>
            <person name="Alves-Ferreira E."/>
            <person name="Grigg M."/>
            <person name="Lorenzi H."/>
            <person name="Galac M."/>
        </authorList>
    </citation>
    <scope>NUCLEOTIDE SEQUENCE [LARGE SCALE GENOMIC DNA]</scope>
    <source>
        <strain evidence="2 3">EAF2021</strain>
    </source>
</reference>
<organism evidence="2 3">
    <name type="scientific">Tritrichomonas musculus</name>
    <dbReference type="NCBI Taxonomy" id="1915356"/>
    <lineage>
        <taxon>Eukaryota</taxon>
        <taxon>Metamonada</taxon>
        <taxon>Parabasalia</taxon>
        <taxon>Tritrichomonadida</taxon>
        <taxon>Tritrichomonadidae</taxon>
        <taxon>Tritrichomonas</taxon>
    </lineage>
</organism>
<feature type="coiled-coil region" evidence="1">
    <location>
        <begin position="199"/>
        <end position="255"/>
    </location>
</feature>
<protein>
    <submittedName>
        <fullName evidence="2">Uncharacterized protein</fullName>
    </submittedName>
</protein>
<name>A0ABR2JWV7_9EUKA</name>
<comment type="caution">
    <text evidence="2">The sequence shown here is derived from an EMBL/GenBank/DDBJ whole genome shotgun (WGS) entry which is preliminary data.</text>
</comment>
<evidence type="ECO:0000313" key="2">
    <source>
        <dbReference type="EMBL" id="KAK8883354.1"/>
    </source>
</evidence>
<evidence type="ECO:0000313" key="3">
    <source>
        <dbReference type="Proteomes" id="UP001470230"/>
    </source>
</evidence>
<sequence>MLSTQATSQTNTWMNGSSRKVIKKGSLQSQYQIVYEYNIEPRDVIKKMMSGIDISLVDPRIYPSLVPLLKTYLEKAQNEGDSYKIREYEFYIRYIEYQPRREELTRILYRPKPPPPIKKPVLSEDRVSTEVNNILKTEKIPSYKNQEEVDLIVHGLRERRVNYISEGDYLQAEKAEELSRKLFSSSQLSTVESIQQDKEADLKNKLDTSKSELEASKKKWEELLQTLRSQANEEFAELEQIHNDEIKELEDLYNQPPPPNIRKYSQALLNLRRRETAMLSSKLYAQAAKIKDQADELQEKEDQEQLDRWHNHISFRIQQTKEEHMRQLKKKKVFWKTEEQKMILLGNKEIKNAEMAIEHLSSNFKETHEARKLTTVMKKETKMKPKNKVKKFPKLELKTPRRDEKMAEFRQRQLLNSHVYTITHHNTPKKVQMGKRPSTSLL</sequence>
<dbReference type="PANTHER" id="PTHR47026">
    <property type="entry name" value="PIGMENTOSA GTPASE REGULATOR-LIKE PROTEIN, PUTATIVE-RELATED"/>
    <property type="match status" value="1"/>
</dbReference>
<keyword evidence="1" id="KW-0175">Coiled coil</keyword>
<proteinExistence type="predicted"/>
<accession>A0ABR2JWV7</accession>
<dbReference type="EMBL" id="JAPFFF010000009">
    <property type="protein sequence ID" value="KAK8883354.1"/>
    <property type="molecule type" value="Genomic_DNA"/>
</dbReference>